<dbReference type="Proteomes" id="UP001306119">
    <property type="component" value="Unassembled WGS sequence"/>
</dbReference>
<dbReference type="GO" id="GO:0016887">
    <property type="term" value="F:ATP hydrolysis activity"/>
    <property type="evidence" value="ECO:0007669"/>
    <property type="project" value="InterPro"/>
</dbReference>
<feature type="binding site" evidence="8">
    <location>
        <begin position="46"/>
        <end position="53"/>
    </location>
    <ligand>
        <name>ATP</name>
        <dbReference type="ChEBI" id="CHEBI:30616"/>
    </ligand>
</feature>
<dbReference type="InterPro" id="IPR003593">
    <property type="entry name" value="AAA+_ATPase"/>
</dbReference>
<keyword evidence="5 8" id="KW-0067">ATP-binding</keyword>
<dbReference type="CDD" id="cd03214">
    <property type="entry name" value="ABC_Iron-Siderophores_B12_Hemin"/>
    <property type="match status" value="1"/>
</dbReference>
<reference evidence="10 13" key="2">
    <citation type="submission" date="2024-01" db="EMBL/GenBank/DDBJ databases">
        <title>Active colonisers of the gastrointestinal tract of Atlantic salmon farmed in a warm water region.</title>
        <authorList>
            <person name="Bowman J.P."/>
        </authorList>
    </citation>
    <scope>NUCLEOTIDE SEQUENCE [LARGE SCALE GENOMIC DNA]</scope>
    <source>
        <strain evidence="10 13">S3MW1</strain>
    </source>
</reference>
<dbReference type="OrthoDB" id="5292475at2"/>
<evidence type="ECO:0000313" key="10">
    <source>
        <dbReference type="EMBL" id="MEC6832872.1"/>
    </source>
</evidence>
<evidence type="ECO:0000256" key="1">
    <source>
        <dbReference type="ARBA" id="ARBA00022448"/>
    </source>
</evidence>
<dbReference type="InterPro" id="IPR003439">
    <property type="entry name" value="ABC_transporter-like_ATP-bd"/>
</dbReference>
<gene>
    <name evidence="8 11" type="primary">btuD</name>
    <name evidence="11" type="ORF">CZ814_00518</name>
    <name evidence="10" type="ORF">VXS06_13980</name>
</gene>
<dbReference type="EMBL" id="JAYXUG010000012">
    <property type="protein sequence ID" value="MEC6832872.1"/>
    <property type="molecule type" value="Genomic_DNA"/>
</dbReference>
<dbReference type="NCBIfam" id="NF002981">
    <property type="entry name" value="PRK03695.1"/>
    <property type="match status" value="1"/>
</dbReference>
<keyword evidence="4 8" id="KW-0547">Nucleotide-binding</keyword>
<organism evidence="11 12">
    <name type="scientific">Photobacterium toruni</name>
    <dbReference type="NCBI Taxonomy" id="1935446"/>
    <lineage>
        <taxon>Bacteria</taxon>
        <taxon>Pseudomonadati</taxon>
        <taxon>Pseudomonadota</taxon>
        <taxon>Gammaproteobacteria</taxon>
        <taxon>Vibrionales</taxon>
        <taxon>Vibrionaceae</taxon>
        <taxon>Photobacterium</taxon>
    </lineage>
</organism>
<sequence>MAIIFDNTAEVDSAALVLHAQNIAFVSRLLPMSLTLYAGQITHVIGPNGSGKSTVLSILSGLFAHKGSIKLLDIDLVDYDLLSLAQVRSYLSQQDKPNFSIPVFQYLSLAISALHDIEADKLQIALNEICQSLDIKDKLSRNIQQLSGGEWQRVRLAAACLQVWPAINPQAKLLLLDEPAAALDIGQEAAMYQLVRKISQQGITVVMVNHDLNRTLREADNVVLLDQGQCVGCGHVDQIMTIDNLQAVFKTGIDKIEHHGVPCLIFVD</sequence>
<comment type="subunit">
    <text evidence="8">The complex is composed of two ATP-binding proteins (BtuD), two transmembrane proteins (BtuC) and a solute-binding protein (BtuF).</text>
</comment>
<accession>A0A1T4MKJ8</accession>
<dbReference type="EC" id="7.6.2.8" evidence="8"/>
<keyword evidence="1 8" id="KW-0813">Transport</keyword>
<evidence type="ECO:0000256" key="4">
    <source>
        <dbReference type="ARBA" id="ARBA00022741"/>
    </source>
</evidence>
<protein>
    <recommendedName>
        <fullName evidence="8">Vitamin B12 import ATP-binding protein BtuD</fullName>
        <ecNumber evidence="8">7.6.2.8</ecNumber>
    </recommendedName>
    <alternativeName>
        <fullName evidence="8">Vitamin B12-transporting ATPase</fullName>
    </alternativeName>
</protein>
<dbReference type="EMBL" id="FUWP01000001">
    <property type="protein sequence ID" value="SJZ67391.1"/>
    <property type="molecule type" value="Genomic_DNA"/>
</dbReference>
<evidence type="ECO:0000256" key="5">
    <source>
        <dbReference type="ARBA" id="ARBA00022840"/>
    </source>
</evidence>
<dbReference type="GO" id="GO:0005886">
    <property type="term" value="C:plasma membrane"/>
    <property type="evidence" value="ECO:0007669"/>
    <property type="project" value="UniProtKB-SubCell"/>
</dbReference>
<proteinExistence type="inferred from homology"/>
<keyword evidence="2 8" id="KW-1003">Cell membrane</keyword>
<evidence type="ECO:0000259" key="9">
    <source>
        <dbReference type="PROSITE" id="PS50893"/>
    </source>
</evidence>
<comment type="subcellular location">
    <subcellularLocation>
        <location evidence="8">Cell membrane</location>
        <topology evidence="8">Peripheral membrane protein</topology>
    </subcellularLocation>
</comment>
<evidence type="ECO:0000256" key="8">
    <source>
        <dbReference type="HAMAP-Rule" id="MF_01005"/>
    </source>
</evidence>
<comment type="similarity">
    <text evidence="8">Belongs to the ABC transporter superfamily. Vitamin B12 importer (TC 3.A.1.13.1) family.</text>
</comment>
<evidence type="ECO:0000313" key="13">
    <source>
        <dbReference type="Proteomes" id="UP001306119"/>
    </source>
</evidence>
<dbReference type="InterPro" id="IPR027417">
    <property type="entry name" value="P-loop_NTPase"/>
</dbReference>
<dbReference type="Proteomes" id="UP000191116">
    <property type="component" value="Unassembled WGS sequence"/>
</dbReference>
<dbReference type="HAMAP" id="MF_01005">
    <property type="entry name" value="BtuD"/>
    <property type="match status" value="1"/>
</dbReference>
<evidence type="ECO:0000256" key="6">
    <source>
        <dbReference type="ARBA" id="ARBA00022967"/>
    </source>
</evidence>
<dbReference type="PROSITE" id="PS50893">
    <property type="entry name" value="ABC_TRANSPORTER_2"/>
    <property type="match status" value="1"/>
</dbReference>
<dbReference type="AlphaFoldDB" id="A0A1T4MKJ8"/>
<dbReference type="PANTHER" id="PTHR42734">
    <property type="entry name" value="METAL TRANSPORT SYSTEM ATP-BINDING PROTEIN TM_0124-RELATED"/>
    <property type="match status" value="1"/>
</dbReference>
<keyword evidence="3" id="KW-0997">Cell inner membrane</keyword>
<keyword evidence="7 8" id="KW-0472">Membrane</keyword>
<dbReference type="PANTHER" id="PTHR42734:SF18">
    <property type="entry name" value="VITAMIN B12 IMPORT ATP-BINDING PROTEIN BTUD"/>
    <property type="match status" value="1"/>
</dbReference>
<dbReference type="InterPro" id="IPR050153">
    <property type="entry name" value="Metal_Ion_Import_ABC"/>
</dbReference>
<reference evidence="11 12" key="1">
    <citation type="submission" date="2017-02" db="EMBL/GenBank/DDBJ databases">
        <authorList>
            <person name="Peterson S.W."/>
        </authorList>
    </citation>
    <scope>NUCLEOTIDE SEQUENCE [LARGE SCALE GENOMIC DNA]</scope>
    <source>
        <strain evidence="11 12">CECT 9189</strain>
    </source>
</reference>
<dbReference type="InterPro" id="IPR023693">
    <property type="entry name" value="ABC_transptr_BtuD"/>
</dbReference>
<name>A0A1T4MKJ8_9GAMM</name>
<dbReference type="GO" id="GO:0015420">
    <property type="term" value="F:ABC-type vitamin B12 transporter activity"/>
    <property type="evidence" value="ECO:0007669"/>
    <property type="project" value="UniProtKB-UniRule"/>
</dbReference>
<evidence type="ECO:0000313" key="11">
    <source>
        <dbReference type="EMBL" id="SJZ67391.1"/>
    </source>
</evidence>
<dbReference type="FunFam" id="3.40.50.300:FF:000462">
    <property type="entry name" value="Vitamin B12 import ATP-binding protein BtuD"/>
    <property type="match status" value="1"/>
</dbReference>
<evidence type="ECO:0000313" key="12">
    <source>
        <dbReference type="Proteomes" id="UP000191116"/>
    </source>
</evidence>
<dbReference type="RefSeq" id="WP_080173294.1">
    <property type="nucleotide sequence ID" value="NZ_AP024854.1"/>
</dbReference>
<keyword evidence="13" id="KW-1185">Reference proteome</keyword>
<feature type="domain" description="ABC transporter" evidence="9">
    <location>
        <begin position="11"/>
        <end position="252"/>
    </location>
</feature>
<dbReference type="Pfam" id="PF00005">
    <property type="entry name" value="ABC_tran"/>
    <property type="match status" value="1"/>
</dbReference>
<keyword evidence="11" id="KW-0378">Hydrolase</keyword>
<dbReference type="SUPFAM" id="SSF52540">
    <property type="entry name" value="P-loop containing nucleoside triphosphate hydrolases"/>
    <property type="match status" value="1"/>
</dbReference>
<comment type="catalytic activity">
    <reaction evidence="8">
        <text>an R-cob(III)alamin(out) + ATP + H2O = an R-cob(III)alamin(in) + ADP + phosphate + H(+)</text>
        <dbReference type="Rhea" id="RHEA:17873"/>
        <dbReference type="ChEBI" id="CHEBI:15377"/>
        <dbReference type="ChEBI" id="CHEBI:15378"/>
        <dbReference type="ChEBI" id="CHEBI:30616"/>
        <dbReference type="ChEBI" id="CHEBI:43474"/>
        <dbReference type="ChEBI" id="CHEBI:140785"/>
        <dbReference type="ChEBI" id="CHEBI:456216"/>
        <dbReference type="EC" id="7.6.2.8"/>
    </reaction>
</comment>
<keyword evidence="6 8" id="KW-1278">Translocase</keyword>
<evidence type="ECO:0000256" key="2">
    <source>
        <dbReference type="ARBA" id="ARBA00022475"/>
    </source>
</evidence>
<dbReference type="SMART" id="SM00382">
    <property type="entry name" value="AAA"/>
    <property type="match status" value="1"/>
</dbReference>
<dbReference type="Gene3D" id="3.40.50.300">
    <property type="entry name" value="P-loop containing nucleotide triphosphate hydrolases"/>
    <property type="match status" value="1"/>
</dbReference>
<evidence type="ECO:0000256" key="7">
    <source>
        <dbReference type="ARBA" id="ARBA00023136"/>
    </source>
</evidence>
<evidence type="ECO:0000256" key="3">
    <source>
        <dbReference type="ARBA" id="ARBA00022519"/>
    </source>
</evidence>
<dbReference type="GO" id="GO:0005524">
    <property type="term" value="F:ATP binding"/>
    <property type="evidence" value="ECO:0007669"/>
    <property type="project" value="UniProtKB-KW"/>
</dbReference>
<comment type="function">
    <text evidence="8">Part of the ABC transporter complex BtuCDF involved in vitamin B12 import. Responsible for energy coupling to the transport system.</text>
</comment>